<accession>A0A8S1IUW9</accession>
<dbReference type="AlphaFoldDB" id="A0A8S1IUW9"/>
<keyword evidence="8" id="KW-0472">Membrane</keyword>
<feature type="chain" id="PRO_5035776031" evidence="11">
    <location>
        <begin position="22"/>
        <end position="615"/>
    </location>
</feature>
<evidence type="ECO:0000256" key="3">
    <source>
        <dbReference type="ARBA" id="ARBA00022614"/>
    </source>
</evidence>
<dbReference type="PANTHER" id="PTHR27000">
    <property type="entry name" value="LEUCINE-RICH REPEAT RECEPTOR-LIKE PROTEIN KINASE FAMILY PROTEIN-RELATED"/>
    <property type="match status" value="1"/>
</dbReference>
<evidence type="ECO:0000256" key="1">
    <source>
        <dbReference type="ARBA" id="ARBA00004167"/>
    </source>
</evidence>
<evidence type="ECO:0000256" key="11">
    <source>
        <dbReference type="SAM" id="SignalP"/>
    </source>
</evidence>
<organism evidence="12 13">
    <name type="scientific">Ostreobium quekettii</name>
    <dbReference type="NCBI Taxonomy" id="121088"/>
    <lineage>
        <taxon>Eukaryota</taxon>
        <taxon>Viridiplantae</taxon>
        <taxon>Chlorophyta</taxon>
        <taxon>core chlorophytes</taxon>
        <taxon>Ulvophyceae</taxon>
        <taxon>TCBD clade</taxon>
        <taxon>Bryopsidales</taxon>
        <taxon>Ostreobineae</taxon>
        <taxon>Ostreobiaceae</taxon>
        <taxon>Ostreobium</taxon>
    </lineage>
</organism>
<keyword evidence="9" id="KW-0675">Receptor</keyword>
<evidence type="ECO:0000256" key="2">
    <source>
        <dbReference type="ARBA" id="ARBA00004430"/>
    </source>
</evidence>
<proteinExistence type="predicted"/>
<evidence type="ECO:0000313" key="12">
    <source>
        <dbReference type="EMBL" id="CAD7697876.1"/>
    </source>
</evidence>
<protein>
    <submittedName>
        <fullName evidence="12">Uncharacterized protein</fullName>
    </submittedName>
</protein>
<keyword evidence="7" id="KW-1133">Transmembrane helix</keyword>
<keyword evidence="6" id="KW-0677">Repeat</keyword>
<dbReference type="Pfam" id="PF00560">
    <property type="entry name" value="LRR_1"/>
    <property type="match status" value="3"/>
</dbReference>
<keyword evidence="4" id="KW-0812">Transmembrane</keyword>
<dbReference type="GO" id="GO:0005930">
    <property type="term" value="C:axoneme"/>
    <property type="evidence" value="ECO:0007669"/>
    <property type="project" value="UniProtKB-SubCell"/>
</dbReference>
<evidence type="ECO:0000256" key="10">
    <source>
        <dbReference type="ARBA" id="ARBA00023180"/>
    </source>
</evidence>
<comment type="subcellular location">
    <subcellularLocation>
        <location evidence="2">Cytoplasm</location>
        <location evidence="2">Cytoskeleton</location>
        <location evidence="2">Cilium axoneme</location>
    </subcellularLocation>
    <subcellularLocation>
        <location evidence="1">Membrane</location>
        <topology evidence="1">Single-pass membrane protein</topology>
    </subcellularLocation>
</comment>
<dbReference type="PANTHER" id="PTHR27000:SF642">
    <property type="entry name" value="INACTIVE LEUCINE-RICH REPEAT RECEPTOR KINASE XIAO-RELATED"/>
    <property type="match status" value="1"/>
</dbReference>
<dbReference type="InterPro" id="IPR032675">
    <property type="entry name" value="LRR_dom_sf"/>
</dbReference>
<name>A0A8S1IUW9_9CHLO</name>
<dbReference type="InterPro" id="IPR001611">
    <property type="entry name" value="Leu-rich_rpt"/>
</dbReference>
<dbReference type="SUPFAM" id="SSF52058">
    <property type="entry name" value="L domain-like"/>
    <property type="match status" value="1"/>
</dbReference>
<evidence type="ECO:0000256" key="5">
    <source>
        <dbReference type="ARBA" id="ARBA00022729"/>
    </source>
</evidence>
<keyword evidence="13" id="KW-1185">Reference proteome</keyword>
<dbReference type="Pfam" id="PF13516">
    <property type="entry name" value="LRR_6"/>
    <property type="match status" value="1"/>
</dbReference>
<gene>
    <name evidence="12" type="ORF">OSTQU699_LOCUS3237</name>
</gene>
<feature type="signal peptide" evidence="11">
    <location>
        <begin position="1"/>
        <end position="21"/>
    </location>
</feature>
<dbReference type="GO" id="GO:0016020">
    <property type="term" value="C:membrane"/>
    <property type="evidence" value="ECO:0007669"/>
    <property type="project" value="UniProtKB-SubCell"/>
</dbReference>
<dbReference type="Gene3D" id="3.80.10.10">
    <property type="entry name" value="Ribonuclease Inhibitor"/>
    <property type="match status" value="1"/>
</dbReference>
<evidence type="ECO:0000256" key="6">
    <source>
        <dbReference type="ARBA" id="ARBA00022737"/>
    </source>
</evidence>
<dbReference type="Proteomes" id="UP000708148">
    <property type="component" value="Unassembled WGS sequence"/>
</dbReference>
<sequence length="615" mass="66454">MRRISCLVALCVALLAPTLCARPVRRISQVQFPPPDSPIVPLPSGLQIFPAELAAGEPKEAVLEFRRPLPIGFSVPRLGAEFPDLLFSLTVTNAGGEADMFCRPTSRPGDLDPVFGSDAVWSSNHSVGTDYVFISRNHTQFNEQVRAENTDQGITLFSDILCNVWSLSETPTSVVVELDVVPGVRSLVDREREAVGAIFEECCGDEGCPVWRAIGDELFGGDDEEEAPLDLCHVRGSVCDEEGHAVRINMAGWGLACEMPVEEFKKFPKLEKLDLSHNAVGGKVEDILGGLTSLRNLVEFRASDNDIDGFVDSLAVCRFARRNMTTLNLELNDIQGPLPGCLFDNTTTLKELHLGGNNLSSTLPDVFSVNSTLEAISLEGCGLTGNVPKSITNLTRLRTLFLQENNLTGRVNDNLFKSDFLRIVNLRGNNLTGKIPSSIAESPVVMTVLLDGNKFTKVPNQWMDGREAGLSTNLGLLGLSANNLKGDFPVVLGRLPNLGFLDIRFNQFSGPLPAETGLFPQATGILLSNNSFNGSIPEEWGTIGIVANTAVVFEDEPQFIDLRNNNLTGELPDFLLDAEGLAPVNVLLSGNNLTCPDSGDDGEPVSTAHLPGLEC</sequence>
<comment type="caution">
    <text evidence="12">The sequence shown here is derived from an EMBL/GenBank/DDBJ whole genome shotgun (WGS) entry which is preliminary data.</text>
</comment>
<evidence type="ECO:0000256" key="4">
    <source>
        <dbReference type="ARBA" id="ARBA00022692"/>
    </source>
</evidence>
<dbReference type="OrthoDB" id="513182at2759"/>
<evidence type="ECO:0000256" key="8">
    <source>
        <dbReference type="ARBA" id="ARBA00023136"/>
    </source>
</evidence>
<keyword evidence="5 11" id="KW-0732">Signal</keyword>
<evidence type="ECO:0000256" key="7">
    <source>
        <dbReference type="ARBA" id="ARBA00022989"/>
    </source>
</evidence>
<evidence type="ECO:0000256" key="9">
    <source>
        <dbReference type="ARBA" id="ARBA00023170"/>
    </source>
</evidence>
<reference evidence="12" key="1">
    <citation type="submission" date="2020-12" db="EMBL/GenBank/DDBJ databases">
        <authorList>
            <person name="Iha C."/>
        </authorList>
    </citation>
    <scope>NUCLEOTIDE SEQUENCE</scope>
</reference>
<evidence type="ECO:0000313" key="13">
    <source>
        <dbReference type="Proteomes" id="UP000708148"/>
    </source>
</evidence>
<keyword evidence="3" id="KW-0433">Leucine-rich repeat</keyword>
<keyword evidence="10" id="KW-0325">Glycoprotein</keyword>
<dbReference type="EMBL" id="CAJHUC010000723">
    <property type="protein sequence ID" value="CAD7697876.1"/>
    <property type="molecule type" value="Genomic_DNA"/>
</dbReference>